<gene>
    <name evidence="1" type="ORF">RM779_06760</name>
</gene>
<evidence type="ECO:0000313" key="1">
    <source>
        <dbReference type="EMBL" id="MDT0442296.1"/>
    </source>
</evidence>
<accession>A0ABU2RZV6</accession>
<protein>
    <submittedName>
        <fullName evidence="1">Uncharacterized protein</fullName>
    </submittedName>
</protein>
<dbReference type="Proteomes" id="UP001183615">
    <property type="component" value="Unassembled WGS sequence"/>
</dbReference>
<dbReference type="EMBL" id="JAVREV010000003">
    <property type="protein sequence ID" value="MDT0442296.1"/>
    <property type="molecule type" value="Genomic_DNA"/>
</dbReference>
<organism evidence="1 2">
    <name type="scientific">Streptomyces johnsoniae</name>
    <dbReference type="NCBI Taxonomy" id="3075532"/>
    <lineage>
        <taxon>Bacteria</taxon>
        <taxon>Bacillati</taxon>
        <taxon>Actinomycetota</taxon>
        <taxon>Actinomycetes</taxon>
        <taxon>Kitasatosporales</taxon>
        <taxon>Streptomycetaceae</taxon>
        <taxon>Streptomyces</taxon>
    </lineage>
</organism>
<sequence>MIAEWGIFKNDRMLRQDLYSQEGADACLAAYKALKNDDTLVVRELCPEHRDVGQPRGDCEECRADELWACRERNHD</sequence>
<reference evidence="2" key="1">
    <citation type="submission" date="2023-07" db="EMBL/GenBank/DDBJ databases">
        <title>30 novel species of actinomycetes from the DSMZ collection.</title>
        <authorList>
            <person name="Nouioui I."/>
        </authorList>
    </citation>
    <scope>NUCLEOTIDE SEQUENCE [LARGE SCALE GENOMIC DNA]</scope>
    <source>
        <strain evidence="2">DSM 41886</strain>
    </source>
</reference>
<comment type="caution">
    <text evidence="1">The sequence shown here is derived from an EMBL/GenBank/DDBJ whole genome shotgun (WGS) entry which is preliminary data.</text>
</comment>
<evidence type="ECO:0000313" key="2">
    <source>
        <dbReference type="Proteomes" id="UP001183615"/>
    </source>
</evidence>
<keyword evidence="2" id="KW-1185">Reference proteome</keyword>
<name>A0ABU2RZV6_9ACTN</name>
<proteinExistence type="predicted"/>
<dbReference type="RefSeq" id="WP_311616732.1">
    <property type="nucleotide sequence ID" value="NZ_JAVREV010000003.1"/>
</dbReference>